<keyword evidence="1" id="KW-0472">Membrane</keyword>
<dbReference type="RefSeq" id="WP_149082828.1">
    <property type="nucleotide sequence ID" value="NZ_VTAW01000034.1"/>
</dbReference>
<dbReference type="Pfam" id="PF09851">
    <property type="entry name" value="SHOCT"/>
    <property type="match status" value="1"/>
</dbReference>
<proteinExistence type="predicted"/>
<protein>
    <submittedName>
        <fullName evidence="3">SHOCT domain-containing protein</fullName>
    </submittedName>
</protein>
<dbReference type="InterPro" id="IPR018649">
    <property type="entry name" value="SHOCT"/>
</dbReference>
<evidence type="ECO:0000259" key="2">
    <source>
        <dbReference type="Pfam" id="PF09851"/>
    </source>
</evidence>
<comment type="caution">
    <text evidence="3">The sequence shown here is derived from an EMBL/GenBank/DDBJ whole genome shotgun (WGS) entry which is preliminary data.</text>
</comment>
<evidence type="ECO:0000313" key="3">
    <source>
        <dbReference type="EMBL" id="TYT60641.1"/>
    </source>
</evidence>
<dbReference type="EMBL" id="VTAW01000034">
    <property type="protein sequence ID" value="TYT60641.1"/>
    <property type="molecule type" value="Genomic_DNA"/>
</dbReference>
<organism evidence="3 4">
    <name type="scientific">Natrialba swarupiae</name>
    <dbReference type="NCBI Taxonomy" id="2448032"/>
    <lineage>
        <taxon>Archaea</taxon>
        <taxon>Methanobacteriati</taxon>
        <taxon>Methanobacteriota</taxon>
        <taxon>Stenosarchaea group</taxon>
        <taxon>Halobacteria</taxon>
        <taxon>Halobacteriales</taxon>
        <taxon>Natrialbaceae</taxon>
        <taxon>Natrialba</taxon>
    </lineage>
</organism>
<keyword evidence="4" id="KW-1185">Reference proteome</keyword>
<keyword evidence="1" id="KW-0812">Transmembrane</keyword>
<evidence type="ECO:0000313" key="4">
    <source>
        <dbReference type="Proteomes" id="UP000324104"/>
    </source>
</evidence>
<name>A0A5D5ANH0_9EURY</name>
<keyword evidence="1" id="KW-1133">Transmembrane helix</keyword>
<reference evidence="3 4" key="1">
    <citation type="submission" date="2019-08" db="EMBL/GenBank/DDBJ databases">
        <title>Archaea genome.</title>
        <authorList>
            <person name="Kajale S."/>
            <person name="Shouche Y."/>
            <person name="Deshpande N."/>
            <person name="Sharma A."/>
        </authorList>
    </citation>
    <scope>NUCLEOTIDE SEQUENCE [LARGE SCALE GENOMIC DNA]</scope>
    <source>
        <strain evidence="3 4">ESP3B_9</strain>
    </source>
</reference>
<dbReference type="Proteomes" id="UP000324104">
    <property type="component" value="Unassembled WGS sequence"/>
</dbReference>
<evidence type="ECO:0000256" key="1">
    <source>
        <dbReference type="SAM" id="Phobius"/>
    </source>
</evidence>
<gene>
    <name evidence="3" type="ORF">FYC77_17720</name>
</gene>
<feature type="domain" description="SHOCT" evidence="2">
    <location>
        <begin position="79"/>
        <end position="102"/>
    </location>
</feature>
<sequence>MAEDSDDGYSLAELFVLKFVLADVLIIFVLLFAGVWYAIGLAALFVVSTFLVWYLTNRDPPRPEAATVGASETADTAVDPVTKLQNRYAAGELSEAEFEAKLEWLIDANERAERAGIETEELELERSN</sequence>
<dbReference type="AlphaFoldDB" id="A0A5D5ANH0"/>
<accession>A0A5D5ANH0</accession>
<feature type="transmembrane region" description="Helical" evidence="1">
    <location>
        <begin position="20"/>
        <end position="53"/>
    </location>
</feature>